<evidence type="ECO:0000313" key="2">
    <source>
        <dbReference type="EMBL" id="OIW11374.1"/>
    </source>
</evidence>
<protein>
    <submittedName>
        <fullName evidence="2">Uncharacterized protein</fullName>
    </submittedName>
</protein>
<dbReference type="EMBL" id="CM007365">
    <property type="protein sequence ID" value="OIW11374.1"/>
    <property type="molecule type" value="Genomic_DNA"/>
</dbReference>
<evidence type="ECO:0000256" key="1">
    <source>
        <dbReference type="SAM" id="MobiDB-lite"/>
    </source>
</evidence>
<organism evidence="2 3">
    <name type="scientific">Lupinus angustifolius</name>
    <name type="common">Narrow-leaved blue lupine</name>
    <dbReference type="NCBI Taxonomy" id="3871"/>
    <lineage>
        <taxon>Eukaryota</taxon>
        <taxon>Viridiplantae</taxon>
        <taxon>Streptophyta</taxon>
        <taxon>Embryophyta</taxon>
        <taxon>Tracheophyta</taxon>
        <taxon>Spermatophyta</taxon>
        <taxon>Magnoliopsida</taxon>
        <taxon>eudicotyledons</taxon>
        <taxon>Gunneridae</taxon>
        <taxon>Pentapetalae</taxon>
        <taxon>rosids</taxon>
        <taxon>fabids</taxon>
        <taxon>Fabales</taxon>
        <taxon>Fabaceae</taxon>
        <taxon>Papilionoideae</taxon>
        <taxon>50 kb inversion clade</taxon>
        <taxon>genistoids sensu lato</taxon>
        <taxon>core genistoids</taxon>
        <taxon>Genisteae</taxon>
        <taxon>Lupinus</taxon>
    </lineage>
</organism>
<dbReference type="PANTHER" id="PTHR34569">
    <property type="entry name" value="EXPRESSED PROTEIN"/>
    <property type="match status" value="1"/>
</dbReference>
<accession>A0A1J7HEY0</accession>
<sequence>MSDSTAATITTTTTTLRRHSSLNTPKRTQPLSFLSRSLYNLNLDTLNPPLSSSYTSLRDILPSTAATNSPTATAAASSSCYEIPIRNHLVKQAAWAYLQPMSGPVTSSPAPHSLRRLRRRFTAFVSFINHHIIPTVSQVFHRILHALCAS</sequence>
<feature type="region of interest" description="Disordered" evidence="1">
    <location>
        <begin position="1"/>
        <end position="28"/>
    </location>
</feature>
<dbReference type="Proteomes" id="UP000188354">
    <property type="component" value="Chromosome LG05"/>
</dbReference>
<name>A0A1J7HEY0_LUPAN</name>
<keyword evidence="3" id="KW-1185">Reference proteome</keyword>
<evidence type="ECO:0000313" key="3">
    <source>
        <dbReference type="Proteomes" id="UP000188354"/>
    </source>
</evidence>
<dbReference type="AlphaFoldDB" id="A0A1J7HEY0"/>
<proteinExistence type="predicted"/>
<dbReference type="PANTHER" id="PTHR34569:SF2">
    <property type="entry name" value="EXPRESSED PROTEIN"/>
    <property type="match status" value="1"/>
</dbReference>
<reference evidence="2 3" key="1">
    <citation type="journal article" date="2017" name="Plant Biotechnol. J.">
        <title>A comprehensive draft genome sequence for lupin (Lupinus angustifolius), an emerging health food: insights into plant-microbe interactions and legume evolution.</title>
        <authorList>
            <person name="Hane J.K."/>
            <person name="Ming Y."/>
            <person name="Kamphuis L.G."/>
            <person name="Nelson M.N."/>
            <person name="Garg G."/>
            <person name="Atkins C.A."/>
            <person name="Bayer P.E."/>
            <person name="Bravo A."/>
            <person name="Bringans S."/>
            <person name="Cannon S."/>
            <person name="Edwards D."/>
            <person name="Foley R."/>
            <person name="Gao L.L."/>
            <person name="Harrison M.J."/>
            <person name="Huang W."/>
            <person name="Hurgobin B."/>
            <person name="Li S."/>
            <person name="Liu C.W."/>
            <person name="McGrath A."/>
            <person name="Morahan G."/>
            <person name="Murray J."/>
            <person name="Weller J."/>
            <person name="Jian J."/>
            <person name="Singh K.B."/>
        </authorList>
    </citation>
    <scope>NUCLEOTIDE SEQUENCE [LARGE SCALE GENOMIC DNA]</scope>
    <source>
        <strain evidence="3">cv. Tanjil</strain>
        <tissue evidence="2">Whole plant</tissue>
    </source>
</reference>
<dbReference type="OMA" id="HHTTRIL"/>
<gene>
    <name evidence="2" type="ORF">TanjilG_19630</name>
</gene>
<feature type="compositionally biased region" description="Low complexity" evidence="1">
    <location>
        <begin position="1"/>
        <end position="15"/>
    </location>
</feature>
<dbReference type="Gramene" id="OIW11374">
    <property type="protein sequence ID" value="OIW11374"/>
    <property type="gene ID" value="TanjilG_19630"/>
</dbReference>